<gene>
    <name evidence="2" type="ORF">FSP39_016525</name>
</gene>
<keyword evidence="3" id="KW-1185">Reference proteome</keyword>
<dbReference type="InterPro" id="IPR000210">
    <property type="entry name" value="BTB/POZ_dom"/>
</dbReference>
<organism evidence="2 3">
    <name type="scientific">Pinctada imbricata</name>
    <name type="common">Atlantic pearl-oyster</name>
    <name type="synonym">Pinctada martensii</name>
    <dbReference type="NCBI Taxonomy" id="66713"/>
    <lineage>
        <taxon>Eukaryota</taxon>
        <taxon>Metazoa</taxon>
        <taxon>Spiralia</taxon>
        <taxon>Lophotrochozoa</taxon>
        <taxon>Mollusca</taxon>
        <taxon>Bivalvia</taxon>
        <taxon>Autobranchia</taxon>
        <taxon>Pteriomorphia</taxon>
        <taxon>Pterioida</taxon>
        <taxon>Pterioidea</taxon>
        <taxon>Pteriidae</taxon>
        <taxon>Pinctada</taxon>
    </lineage>
</organism>
<evidence type="ECO:0000259" key="1">
    <source>
        <dbReference type="SMART" id="SM00225"/>
    </source>
</evidence>
<dbReference type="Proteomes" id="UP001186944">
    <property type="component" value="Unassembled WGS sequence"/>
</dbReference>
<dbReference type="Gene3D" id="3.30.710.10">
    <property type="entry name" value="Potassium Channel Kv1.1, Chain A"/>
    <property type="match status" value="1"/>
</dbReference>
<dbReference type="EMBL" id="VSWD01000012">
    <property type="protein sequence ID" value="KAK3086300.1"/>
    <property type="molecule type" value="Genomic_DNA"/>
</dbReference>
<reference evidence="2" key="1">
    <citation type="submission" date="2019-08" db="EMBL/GenBank/DDBJ databases">
        <title>The improved chromosome-level genome for the pearl oyster Pinctada fucata martensii using PacBio sequencing and Hi-C.</title>
        <authorList>
            <person name="Zheng Z."/>
        </authorList>
    </citation>
    <scope>NUCLEOTIDE SEQUENCE</scope>
    <source>
        <strain evidence="2">ZZ-2019</strain>
        <tissue evidence="2">Adductor muscle</tissue>
    </source>
</reference>
<protein>
    <recommendedName>
        <fullName evidence="1">BTB domain-containing protein</fullName>
    </recommendedName>
</protein>
<dbReference type="AlphaFoldDB" id="A0AA88XIH6"/>
<sequence length="160" mass="18143">MSSPHTPPVSSPLHNGHFQKISGVPCPATPTRYTAPVHIDVGGVIYTSSLETLTKFPESRLAKMFNGSIPIILDSLKQHYFIDRDGKMFRFILSYLRSSKLMLPENFSEWEQLAEEARFYELHGIVIQRLLNAEFKVVANTGGGVEGQQFSEFLFCRYRS</sequence>
<dbReference type="SMART" id="SM00225">
    <property type="entry name" value="BTB"/>
    <property type="match status" value="1"/>
</dbReference>
<comment type="caution">
    <text evidence="2">The sequence shown here is derived from an EMBL/GenBank/DDBJ whole genome shotgun (WGS) entry which is preliminary data.</text>
</comment>
<dbReference type="PANTHER" id="PTHR14499">
    <property type="entry name" value="POTASSIUM CHANNEL TETRAMERIZATION DOMAIN-CONTAINING"/>
    <property type="match status" value="1"/>
</dbReference>
<accession>A0AA88XIH6</accession>
<dbReference type="GO" id="GO:0051260">
    <property type="term" value="P:protein homooligomerization"/>
    <property type="evidence" value="ECO:0007669"/>
    <property type="project" value="InterPro"/>
</dbReference>
<dbReference type="InterPro" id="IPR003131">
    <property type="entry name" value="T1-type_BTB"/>
</dbReference>
<dbReference type="SUPFAM" id="SSF54695">
    <property type="entry name" value="POZ domain"/>
    <property type="match status" value="1"/>
</dbReference>
<dbReference type="Pfam" id="PF02214">
    <property type="entry name" value="BTB_2"/>
    <property type="match status" value="1"/>
</dbReference>
<evidence type="ECO:0000313" key="3">
    <source>
        <dbReference type="Proteomes" id="UP001186944"/>
    </source>
</evidence>
<evidence type="ECO:0000313" key="2">
    <source>
        <dbReference type="EMBL" id="KAK3086300.1"/>
    </source>
</evidence>
<dbReference type="PANTHER" id="PTHR14499:SF67">
    <property type="entry name" value="BTB_POZ DOMAIN-CONTAINING PROTEIN TIWAZ"/>
    <property type="match status" value="1"/>
</dbReference>
<dbReference type="InterPro" id="IPR011333">
    <property type="entry name" value="SKP1/BTB/POZ_sf"/>
</dbReference>
<name>A0AA88XIH6_PINIB</name>
<proteinExistence type="predicted"/>
<feature type="domain" description="BTB" evidence="1">
    <location>
        <begin position="35"/>
        <end position="137"/>
    </location>
</feature>